<dbReference type="InterPro" id="IPR034169">
    <property type="entry name" value="NifX-like"/>
</dbReference>
<dbReference type="Pfam" id="PF16844">
    <property type="entry name" value="DIMCO_N"/>
    <property type="match status" value="1"/>
</dbReference>
<dbReference type="PANTHER" id="PTHR33937">
    <property type="entry name" value="IRON-MOLYBDENUM PROTEIN-RELATED-RELATED"/>
    <property type="match status" value="1"/>
</dbReference>
<dbReference type="KEGG" id="tmb:Thimo_3240"/>
<gene>
    <name evidence="5" type="ORF">Thimo_3240</name>
</gene>
<evidence type="ECO:0000256" key="1">
    <source>
        <dbReference type="ARBA" id="ARBA00010285"/>
    </source>
</evidence>
<dbReference type="Gene3D" id="3.30.420.130">
    <property type="entry name" value="Dinitrogenase iron-molybdenum cofactor biosynthesis domain"/>
    <property type="match status" value="1"/>
</dbReference>
<feature type="domain" description="Dinitrogenase iron-molybdenum cofactor biosynthesis" evidence="3">
    <location>
        <begin position="123"/>
        <end position="214"/>
    </location>
</feature>
<dbReference type="PATRIC" id="fig|765912.4.peg.3172"/>
<accession>L0GYR3</accession>
<name>L0GYR3_9GAMM</name>
<dbReference type="EMBL" id="CP003051">
    <property type="protein sequence ID" value="AGA91918.1"/>
    <property type="molecule type" value="Genomic_DNA"/>
</dbReference>
<evidence type="ECO:0000313" key="5">
    <source>
        <dbReference type="EMBL" id="AGA91918.1"/>
    </source>
</evidence>
<protein>
    <submittedName>
        <fullName evidence="5">Dinitrogenase iron-molybdenum cofactor biosynthesis protein</fullName>
    </submittedName>
</protein>
<evidence type="ECO:0000313" key="6">
    <source>
        <dbReference type="Proteomes" id="UP000010816"/>
    </source>
</evidence>
<dbReference type="STRING" id="765912.Thimo_3240"/>
<dbReference type="InterPro" id="IPR036105">
    <property type="entry name" value="DiNase_FeMo-co_biosyn_sf"/>
</dbReference>
<dbReference type="PANTHER" id="PTHR33937:SF1">
    <property type="entry name" value="IRON-MOLIBDENUM COFACTOR PROCESSING PROTEIN"/>
    <property type="match status" value="1"/>
</dbReference>
<sequence length="246" mass="26142">MRAAASQGTETMTRAPISDDIALRVALAARALPETPPARLLKVLADAVGLPLSEQRLNGLTVRQLKTAADGELGEVDVPLLKGALAFLKGEAVGDSTPPPSVEDEVAERLGDSIRVACASNTGEALDGHFGSCRRFLVYQVWAEGNRLVDVREVDEAMAADDKNNYRAGLIGDCQVLYVASIGGPAAAKVVRADIHPIRFPEGGSARERVAALQGILADKPPPWLAKVMGRDPEERIRFAVESDEA</sequence>
<dbReference type="HOGENOM" id="CLU_1128640_0_0_6"/>
<evidence type="ECO:0000259" key="3">
    <source>
        <dbReference type="Pfam" id="PF02579"/>
    </source>
</evidence>
<feature type="domain" description="Dinitrogenase iron-molybdenum cofactor N-terminal" evidence="4">
    <location>
        <begin position="17"/>
        <end position="100"/>
    </location>
</feature>
<keyword evidence="6" id="KW-1185">Reference proteome</keyword>
<evidence type="ECO:0000259" key="4">
    <source>
        <dbReference type="Pfam" id="PF16844"/>
    </source>
</evidence>
<dbReference type="AlphaFoldDB" id="L0GYR3"/>
<dbReference type="Pfam" id="PF02579">
    <property type="entry name" value="Nitro_FeMo-Co"/>
    <property type="match status" value="1"/>
</dbReference>
<reference evidence="5 6" key="1">
    <citation type="submission" date="2011-09" db="EMBL/GenBank/DDBJ databases">
        <title>Complete sequence of chromosome of Thioflavicoccus mobilis 8321.</title>
        <authorList>
            <consortium name="US DOE Joint Genome Institute"/>
            <person name="Lucas S."/>
            <person name="Han J."/>
            <person name="Lapidus A."/>
            <person name="Cheng J.-F."/>
            <person name="Goodwin L."/>
            <person name="Pitluck S."/>
            <person name="Peters L."/>
            <person name="Ovchinnikova G."/>
            <person name="Lu M."/>
            <person name="Detter J.C."/>
            <person name="Han C."/>
            <person name="Tapia R."/>
            <person name="Land M."/>
            <person name="Hauser L."/>
            <person name="Kyrpides N."/>
            <person name="Ivanova N."/>
            <person name="Pagani I."/>
            <person name="Vogl K."/>
            <person name="Liu Z."/>
            <person name="Imhoff J."/>
            <person name="Thiel V."/>
            <person name="Frigaard N.-U."/>
            <person name="Bryant D."/>
            <person name="Woyke T."/>
        </authorList>
    </citation>
    <scope>NUCLEOTIDE SEQUENCE [LARGE SCALE GENOMIC DNA]</scope>
    <source>
        <strain evidence="5 6">8321</strain>
    </source>
</reference>
<evidence type="ECO:0000256" key="2">
    <source>
        <dbReference type="ARBA" id="ARBA00023231"/>
    </source>
</evidence>
<dbReference type="SUPFAM" id="SSF53146">
    <property type="entry name" value="Nitrogenase accessory factor-like"/>
    <property type="match status" value="1"/>
</dbReference>
<dbReference type="eggNOG" id="COG1433">
    <property type="taxonomic scope" value="Bacteria"/>
</dbReference>
<proteinExistence type="inferred from homology"/>
<dbReference type="CDD" id="cd00853">
    <property type="entry name" value="NifX"/>
    <property type="match status" value="1"/>
</dbReference>
<keyword evidence="2" id="KW-0535">Nitrogen fixation</keyword>
<dbReference type="InterPro" id="IPR031763">
    <property type="entry name" value="NafY_N"/>
</dbReference>
<dbReference type="Gene3D" id="1.10.150.590">
    <property type="entry name" value="Dinitrogenase iron-molybdenum cofactor, N-terminal"/>
    <property type="match status" value="1"/>
</dbReference>
<dbReference type="Proteomes" id="UP000010816">
    <property type="component" value="Chromosome"/>
</dbReference>
<comment type="similarity">
    <text evidence="1">Belongs to the NifX/NifY family.</text>
</comment>
<dbReference type="InterPro" id="IPR003731">
    <property type="entry name" value="Di-Nase_FeMo-co_biosynth"/>
</dbReference>
<organism evidence="5 6">
    <name type="scientific">Thioflavicoccus mobilis 8321</name>
    <dbReference type="NCBI Taxonomy" id="765912"/>
    <lineage>
        <taxon>Bacteria</taxon>
        <taxon>Pseudomonadati</taxon>
        <taxon>Pseudomonadota</taxon>
        <taxon>Gammaproteobacteria</taxon>
        <taxon>Chromatiales</taxon>
        <taxon>Chromatiaceae</taxon>
        <taxon>Thioflavicoccus</taxon>
    </lineage>
</organism>
<dbReference type="InterPro" id="IPR051840">
    <property type="entry name" value="NifX/NifY_domain"/>
</dbReference>
<dbReference type="InterPro" id="IPR038127">
    <property type="entry name" value="NafY_N_sf"/>
</dbReference>